<dbReference type="InterPro" id="IPR046020">
    <property type="entry name" value="DUF5977"/>
</dbReference>
<evidence type="ECO:0000259" key="1">
    <source>
        <dbReference type="Pfam" id="PF19404"/>
    </source>
</evidence>
<dbReference type="Proteomes" id="UP001151133">
    <property type="component" value="Unassembled WGS sequence"/>
</dbReference>
<sequence>MEYYNIEKSLTAAKNDCAAGVIGTSVTLTATANQFVSTVSVADANAKAEAWLAANAQAYANNAGTCRATAWRGANPSCVIEPTTTLSAFNYMVVRYKWALGAGVDFDTYTGIINTGTSLDKKWMGWNHDFDNEIPKNTSAENSYIMWAGDNRNANGVESCMVNFSKITNDYPTLNTIQVRMAGSWYTSLGTGNIDVEITTYKDGKMVKSGYDIINVGGTQVDQKTFSKSVRIQGQNLHKNIESVTNIGYITYTKDSSTGKIVIQY</sequence>
<name>A0A9X3C0K3_9FLAO</name>
<evidence type="ECO:0000313" key="2">
    <source>
        <dbReference type="EMBL" id="MCV9931750.1"/>
    </source>
</evidence>
<proteinExistence type="predicted"/>
<comment type="caution">
    <text evidence="2">The sequence shown here is derived from an EMBL/GenBank/DDBJ whole genome shotgun (WGS) entry which is preliminary data.</text>
</comment>
<reference evidence="2" key="1">
    <citation type="submission" date="2022-10" db="EMBL/GenBank/DDBJ databases">
        <title>Two novel species of Flavobacterium.</title>
        <authorList>
            <person name="Liu Q."/>
            <person name="Xin Y.-H."/>
        </authorList>
    </citation>
    <scope>NUCLEOTIDE SEQUENCE</scope>
    <source>
        <strain evidence="2">LS1R47</strain>
    </source>
</reference>
<gene>
    <name evidence="2" type="ORF">OIU80_05595</name>
</gene>
<feature type="domain" description="DUF5977" evidence="1">
    <location>
        <begin position="3"/>
        <end position="66"/>
    </location>
</feature>
<dbReference type="RefSeq" id="WP_264286062.1">
    <property type="nucleotide sequence ID" value="NZ_JAOZEV010000003.1"/>
</dbReference>
<dbReference type="EMBL" id="JAOZEV010000003">
    <property type="protein sequence ID" value="MCV9931750.1"/>
    <property type="molecule type" value="Genomic_DNA"/>
</dbReference>
<dbReference type="AlphaFoldDB" id="A0A9X3C0K3"/>
<evidence type="ECO:0000313" key="3">
    <source>
        <dbReference type="Proteomes" id="UP001151133"/>
    </source>
</evidence>
<protein>
    <submittedName>
        <fullName evidence="2">DUF5977 domain-containing protein</fullName>
    </submittedName>
</protein>
<organism evidence="2 3">
    <name type="scientific">Flavobacterium frigoritolerans</name>
    <dbReference type="NCBI Taxonomy" id="2987686"/>
    <lineage>
        <taxon>Bacteria</taxon>
        <taxon>Pseudomonadati</taxon>
        <taxon>Bacteroidota</taxon>
        <taxon>Flavobacteriia</taxon>
        <taxon>Flavobacteriales</taxon>
        <taxon>Flavobacteriaceae</taxon>
        <taxon>Flavobacterium</taxon>
    </lineage>
</organism>
<dbReference type="Pfam" id="PF19404">
    <property type="entry name" value="DUF5977"/>
    <property type="match status" value="1"/>
</dbReference>
<accession>A0A9X3C0K3</accession>
<keyword evidence="3" id="KW-1185">Reference proteome</keyword>